<dbReference type="PROSITE" id="PS00061">
    <property type="entry name" value="ADH_SHORT"/>
    <property type="match status" value="1"/>
</dbReference>
<dbReference type="SUPFAM" id="SSF51735">
    <property type="entry name" value="NAD(P)-binding Rossmann-fold domains"/>
    <property type="match status" value="1"/>
</dbReference>
<comment type="similarity">
    <text evidence="1 3">Belongs to the short-chain dehydrogenases/reductases (SDR) family.</text>
</comment>
<comment type="caution">
    <text evidence="4">The sequence shown here is derived from an EMBL/GenBank/DDBJ whole genome shotgun (WGS) entry which is preliminary data.</text>
</comment>
<keyword evidence="5" id="KW-1185">Reference proteome</keyword>
<evidence type="ECO:0000256" key="3">
    <source>
        <dbReference type="RuleBase" id="RU000363"/>
    </source>
</evidence>
<evidence type="ECO:0000256" key="1">
    <source>
        <dbReference type="ARBA" id="ARBA00006484"/>
    </source>
</evidence>
<evidence type="ECO:0000313" key="5">
    <source>
        <dbReference type="Proteomes" id="UP000637980"/>
    </source>
</evidence>
<dbReference type="InterPro" id="IPR020904">
    <property type="entry name" value="Sc_DH/Rdtase_CS"/>
</dbReference>
<evidence type="ECO:0000256" key="2">
    <source>
        <dbReference type="ARBA" id="ARBA00023002"/>
    </source>
</evidence>
<proteinExistence type="inferred from homology"/>
<protein>
    <submittedName>
        <fullName evidence="4">Capsular polysaccharide biosynthesis dehydrogenase/reductase</fullName>
    </submittedName>
</protein>
<evidence type="ECO:0000313" key="4">
    <source>
        <dbReference type="EMBL" id="GHB41166.1"/>
    </source>
</evidence>
<organism evidence="4 5">
    <name type="scientific">Pseudovibrio japonicus</name>
    <dbReference type="NCBI Taxonomy" id="366534"/>
    <lineage>
        <taxon>Bacteria</taxon>
        <taxon>Pseudomonadati</taxon>
        <taxon>Pseudomonadota</taxon>
        <taxon>Alphaproteobacteria</taxon>
        <taxon>Hyphomicrobiales</taxon>
        <taxon>Stappiaceae</taxon>
        <taxon>Pseudovibrio</taxon>
    </lineage>
</organism>
<dbReference type="EMBL" id="BMXE01000006">
    <property type="protein sequence ID" value="GHB41166.1"/>
    <property type="molecule type" value="Genomic_DNA"/>
</dbReference>
<dbReference type="PRINTS" id="PR00080">
    <property type="entry name" value="SDRFAMILY"/>
</dbReference>
<dbReference type="InterPro" id="IPR036291">
    <property type="entry name" value="NAD(P)-bd_dom_sf"/>
</dbReference>
<sequence length="215" mass="23322">MLETARDAEGMGSRVLWKALDICDTGAVQTWVSEIEADTPLDLVISNAGVTGSHGVDGTVETAETAHAQIATNLGGTVNLLTAVAPYMQKRKRGNIALISSLAGLQPISDGPAYGASKAGVIAYGEAMRDHLHKWGVSVTVVCPGYILTPMADQFKSWRPYEYTAEEAATSITKAIAKKKAFHAFPWQLALSIHIGKLLPWKLRRLANQRFNYQR</sequence>
<dbReference type="Gene3D" id="3.40.50.720">
    <property type="entry name" value="NAD(P)-binding Rossmann-like Domain"/>
    <property type="match status" value="1"/>
</dbReference>
<name>A0ABQ3EM98_9HYPH</name>
<accession>A0ABQ3EM98</accession>
<reference evidence="5" key="1">
    <citation type="journal article" date="2019" name="Int. J. Syst. Evol. Microbiol.">
        <title>The Global Catalogue of Microorganisms (GCM) 10K type strain sequencing project: providing services to taxonomists for standard genome sequencing and annotation.</title>
        <authorList>
            <consortium name="The Broad Institute Genomics Platform"/>
            <consortium name="The Broad Institute Genome Sequencing Center for Infectious Disease"/>
            <person name="Wu L."/>
            <person name="Ma J."/>
        </authorList>
    </citation>
    <scope>NUCLEOTIDE SEQUENCE [LARGE SCALE GENOMIC DNA]</scope>
    <source>
        <strain evidence="5">KCTC 12861</strain>
    </source>
</reference>
<dbReference type="PRINTS" id="PR00081">
    <property type="entry name" value="GDHRDH"/>
</dbReference>
<dbReference type="InterPro" id="IPR002347">
    <property type="entry name" value="SDR_fam"/>
</dbReference>
<keyword evidence="2" id="KW-0560">Oxidoreductase</keyword>
<dbReference type="Pfam" id="PF00106">
    <property type="entry name" value="adh_short"/>
    <property type="match status" value="1"/>
</dbReference>
<dbReference type="Proteomes" id="UP000637980">
    <property type="component" value="Unassembled WGS sequence"/>
</dbReference>
<dbReference type="PANTHER" id="PTHR44196">
    <property type="entry name" value="DEHYDROGENASE/REDUCTASE SDR FAMILY MEMBER 7B"/>
    <property type="match status" value="1"/>
</dbReference>
<gene>
    <name evidence="4" type="primary">wcbP</name>
    <name evidence="4" type="ORF">GCM10007094_33260</name>
</gene>
<dbReference type="PANTHER" id="PTHR44196:SF1">
    <property type="entry name" value="DEHYDROGENASE_REDUCTASE SDR FAMILY MEMBER 7B"/>
    <property type="match status" value="1"/>
</dbReference>